<protein>
    <submittedName>
        <fullName evidence="2">Uncharacterized protein</fullName>
    </submittedName>
</protein>
<sequence>MSISGNTASATSGSGSQAQDGPRLADFAIRFSAPGVNPQSSWPRSRQPLALFAPRLAPFPGAKPCLRGCSRIAEIPLVLGSLGLCSPCILRERLCVALMHDMPRLEARQKYYSESYPDWPDLVDTERCAAINELVGVLARFPIKNQARPPEWESKIGKLVRLSKEGVSIMGMSEEKADWRKAVLDCIKNLDEELKKAFFKDHDSRPSYCKNCVSCILRPIPMWGP</sequence>
<gene>
    <name evidence="2" type="ORF">B0H67DRAFT_75387</name>
</gene>
<proteinExistence type="predicted"/>
<dbReference type="EMBL" id="JAUKUA010000001">
    <property type="protein sequence ID" value="KAK0731495.1"/>
    <property type="molecule type" value="Genomic_DNA"/>
</dbReference>
<feature type="region of interest" description="Disordered" evidence="1">
    <location>
        <begin position="1"/>
        <end position="20"/>
    </location>
</feature>
<accession>A0AA40E970</accession>
<dbReference type="AlphaFoldDB" id="A0AA40E970"/>
<evidence type="ECO:0000256" key="1">
    <source>
        <dbReference type="SAM" id="MobiDB-lite"/>
    </source>
</evidence>
<dbReference type="Proteomes" id="UP001172102">
    <property type="component" value="Unassembled WGS sequence"/>
</dbReference>
<organism evidence="2 3">
    <name type="scientific">Lasiosphaeris hirsuta</name>
    <dbReference type="NCBI Taxonomy" id="260670"/>
    <lineage>
        <taxon>Eukaryota</taxon>
        <taxon>Fungi</taxon>
        <taxon>Dikarya</taxon>
        <taxon>Ascomycota</taxon>
        <taxon>Pezizomycotina</taxon>
        <taxon>Sordariomycetes</taxon>
        <taxon>Sordariomycetidae</taxon>
        <taxon>Sordariales</taxon>
        <taxon>Lasiosphaeriaceae</taxon>
        <taxon>Lasiosphaeris</taxon>
    </lineage>
</organism>
<evidence type="ECO:0000313" key="3">
    <source>
        <dbReference type="Proteomes" id="UP001172102"/>
    </source>
</evidence>
<keyword evidence="3" id="KW-1185">Reference proteome</keyword>
<reference evidence="2" key="1">
    <citation type="submission" date="2023-06" db="EMBL/GenBank/DDBJ databases">
        <title>Genome-scale phylogeny and comparative genomics of the fungal order Sordariales.</title>
        <authorList>
            <consortium name="Lawrence Berkeley National Laboratory"/>
            <person name="Hensen N."/>
            <person name="Bonometti L."/>
            <person name="Westerberg I."/>
            <person name="Brannstrom I.O."/>
            <person name="Guillou S."/>
            <person name="Cros-Aarteil S."/>
            <person name="Calhoun S."/>
            <person name="Haridas S."/>
            <person name="Kuo A."/>
            <person name="Mondo S."/>
            <person name="Pangilinan J."/>
            <person name="Riley R."/>
            <person name="Labutti K."/>
            <person name="Andreopoulos B."/>
            <person name="Lipzen A."/>
            <person name="Chen C."/>
            <person name="Yanf M."/>
            <person name="Daum C."/>
            <person name="Ng V."/>
            <person name="Clum A."/>
            <person name="Steindorff A."/>
            <person name="Ohm R."/>
            <person name="Martin F."/>
            <person name="Silar P."/>
            <person name="Natvig D."/>
            <person name="Lalanne C."/>
            <person name="Gautier V."/>
            <person name="Ament-Velasquez S.L."/>
            <person name="Kruys A."/>
            <person name="Hutchinson M.I."/>
            <person name="Powell A.J."/>
            <person name="Barry K."/>
            <person name="Miller A.N."/>
            <person name="Grigoriev I.V."/>
            <person name="Debuchy R."/>
            <person name="Gladieux P."/>
            <person name="Thoren M.H."/>
            <person name="Johannesson H."/>
        </authorList>
    </citation>
    <scope>NUCLEOTIDE SEQUENCE</scope>
    <source>
        <strain evidence="2">SMH4607-1</strain>
    </source>
</reference>
<name>A0AA40E970_9PEZI</name>
<feature type="compositionally biased region" description="Low complexity" evidence="1">
    <location>
        <begin position="1"/>
        <end position="19"/>
    </location>
</feature>
<comment type="caution">
    <text evidence="2">The sequence shown here is derived from an EMBL/GenBank/DDBJ whole genome shotgun (WGS) entry which is preliminary data.</text>
</comment>
<evidence type="ECO:0000313" key="2">
    <source>
        <dbReference type="EMBL" id="KAK0731495.1"/>
    </source>
</evidence>